<name>A0A7N2RAH3_QUELO</name>
<dbReference type="InParanoid" id="A0A7N2RAH3"/>
<dbReference type="RefSeq" id="XP_030936981.1">
    <property type="nucleotide sequence ID" value="XM_031081121.1"/>
</dbReference>
<keyword evidence="3" id="KW-0813">Transport</keyword>
<keyword evidence="10" id="KW-1185">Reference proteome</keyword>
<dbReference type="GO" id="GO:0034635">
    <property type="term" value="P:glutathione transport"/>
    <property type="evidence" value="ECO:0007669"/>
    <property type="project" value="EnsemblPlants"/>
</dbReference>
<dbReference type="PANTHER" id="PTHR31326:SF1">
    <property type="entry name" value="PROTEIN CLT2, CHLOROPLASTIC"/>
    <property type="match status" value="1"/>
</dbReference>
<feature type="transmembrane region" description="Helical" evidence="8">
    <location>
        <begin position="347"/>
        <end position="367"/>
    </location>
</feature>
<reference evidence="9" key="2">
    <citation type="submission" date="2021-01" db="UniProtKB">
        <authorList>
            <consortium name="EnsemblPlants"/>
        </authorList>
    </citation>
    <scope>IDENTIFICATION</scope>
</reference>
<dbReference type="FunCoup" id="A0A7N2RAH3">
    <property type="interactions" value="581"/>
</dbReference>
<evidence type="ECO:0000256" key="5">
    <source>
        <dbReference type="ARBA" id="ARBA00022989"/>
    </source>
</evidence>
<feature type="transmembrane region" description="Helical" evidence="8">
    <location>
        <begin position="403"/>
        <end position="423"/>
    </location>
</feature>
<reference evidence="9 10" key="1">
    <citation type="journal article" date="2016" name="G3 (Bethesda)">
        <title>First Draft Assembly and Annotation of the Genome of a California Endemic Oak Quercus lobata Nee (Fagaceae).</title>
        <authorList>
            <person name="Sork V.L."/>
            <person name="Fitz-Gibbon S.T."/>
            <person name="Puiu D."/>
            <person name="Crepeau M."/>
            <person name="Gugger P.F."/>
            <person name="Sherman R."/>
            <person name="Stevens K."/>
            <person name="Langley C.H."/>
            <person name="Pellegrini M."/>
            <person name="Salzberg S.L."/>
        </authorList>
    </citation>
    <scope>NUCLEOTIDE SEQUENCE [LARGE SCALE GENOMIC DNA]</scope>
    <source>
        <strain evidence="9 10">cv. SW786</strain>
    </source>
</reference>
<dbReference type="PANTHER" id="PTHR31326">
    <property type="entry name" value="PROTEIN CLT2, CHLOROPLASTIC"/>
    <property type="match status" value="1"/>
</dbReference>
<feature type="transmembrane region" description="Helical" evidence="8">
    <location>
        <begin position="129"/>
        <end position="148"/>
    </location>
</feature>
<dbReference type="GO" id="GO:0002229">
    <property type="term" value="P:defense response to oomycetes"/>
    <property type="evidence" value="ECO:0007669"/>
    <property type="project" value="EnsemblPlants"/>
</dbReference>
<dbReference type="InterPro" id="IPR013936">
    <property type="entry name" value="CRT-like"/>
</dbReference>
<comment type="subcellular location">
    <subcellularLocation>
        <location evidence="1">Membrane</location>
        <topology evidence="1">Multi-pass membrane protein</topology>
    </subcellularLocation>
</comment>
<dbReference type="Pfam" id="PF08627">
    <property type="entry name" value="CRT-like"/>
    <property type="match status" value="1"/>
</dbReference>
<evidence type="ECO:0000256" key="1">
    <source>
        <dbReference type="ARBA" id="ARBA00004141"/>
    </source>
</evidence>
<dbReference type="EMBL" id="LRBV02000009">
    <property type="status" value="NOT_ANNOTATED_CDS"/>
    <property type="molecule type" value="Genomic_DNA"/>
</dbReference>
<dbReference type="Proteomes" id="UP000594261">
    <property type="component" value="Chromosome 9"/>
</dbReference>
<evidence type="ECO:0000256" key="7">
    <source>
        <dbReference type="SAM" id="MobiDB-lite"/>
    </source>
</evidence>
<evidence type="ECO:0000313" key="9">
    <source>
        <dbReference type="EnsemblPlants" id="QL09p018373:mrna"/>
    </source>
</evidence>
<gene>
    <name evidence="9" type="primary">LOC115962222</name>
</gene>
<feature type="transmembrane region" description="Helical" evidence="8">
    <location>
        <begin position="193"/>
        <end position="213"/>
    </location>
</feature>
<dbReference type="EnsemblPlants" id="QL09p018373:mrna">
    <property type="protein sequence ID" value="QL09p018373:mrna"/>
    <property type="gene ID" value="QL09p018373"/>
</dbReference>
<evidence type="ECO:0000256" key="4">
    <source>
        <dbReference type="ARBA" id="ARBA00022692"/>
    </source>
</evidence>
<keyword evidence="4 8" id="KW-0812">Transmembrane</keyword>
<feature type="transmembrane region" description="Helical" evidence="8">
    <location>
        <begin position="289"/>
        <end position="310"/>
    </location>
</feature>
<evidence type="ECO:0000313" key="10">
    <source>
        <dbReference type="Proteomes" id="UP000594261"/>
    </source>
</evidence>
<comment type="similarity">
    <text evidence="2">Belongs to the CRT-like transporter family.</text>
</comment>
<proteinExistence type="inferred from homology"/>
<feature type="transmembrane region" description="Helical" evidence="8">
    <location>
        <begin position="98"/>
        <end position="117"/>
    </location>
</feature>
<dbReference type="GeneID" id="115962222"/>
<protein>
    <submittedName>
        <fullName evidence="9">Uncharacterized protein</fullName>
    </submittedName>
</protein>
<dbReference type="GO" id="GO:0046686">
    <property type="term" value="P:response to cadmium ion"/>
    <property type="evidence" value="ECO:0007669"/>
    <property type="project" value="EnsemblPlants"/>
</dbReference>
<dbReference type="OrthoDB" id="416555at2759"/>
<evidence type="ECO:0000256" key="3">
    <source>
        <dbReference type="ARBA" id="ARBA00022448"/>
    </source>
</evidence>
<feature type="transmembrane region" description="Helical" evidence="8">
    <location>
        <begin position="250"/>
        <end position="269"/>
    </location>
</feature>
<feature type="transmembrane region" description="Helical" evidence="8">
    <location>
        <begin position="379"/>
        <end position="397"/>
    </location>
</feature>
<dbReference type="Gramene" id="QL09p018373:mrna">
    <property type="protein sequence ID" value="QL09p018373:mrna"/>
    <property type="gene ID" value="QL09p018373"/>
</dbReference>
<keyword evidence="6 8" id="KW-0472">Membrane</keyword>
<evidence type="ECO:0000256" key="8">
    <source>
        <dbReference type="SAM" id="Phobius"/>
    </source>
</evidence>
<feature type="region of interest" description="Disordered" evidence="7">
    <location>
        <begin position="1"/>
        <end position="24"/>
    </location>
</feature>
<dbReference type="GO" id="GO:0016020">
    <property type="term" value="C:membrane"/>
    <property type="evidence" value="ECO:0007669"/>
    <property type="project" value="UniProtKB-SubCell"/>
</dbReference>
<keyword evidence="5 8" id="KW-1133">Transmembrane helix</keyword>
<feature type="transmembrane region" description="Helical" evidence="8">
    <location>
        <begin position="220"/>
        <end position="238"/>
    </location>
</feature>
<dbReference type="AlphaFoldDB" id="A0A7N2RAH3"/>
<evidence type="ECO:0000256" key="2">
    <source>
        <dbReference type="ARBA" id="ARBA00006690"/>
    </source>
</evidence>
<evidence type="ECO:0000256" key="6">
    <source>
        <dbReference type="ARBA" id="ARBA00023136"/>
    </source>
</evidence>
<accession>A0A7N2RAH3</accession>
<dbReference type="GO" id="GO:0009536">
    <property type="term" value="C:plastid"/>
    <property type="evidence" value="ECO:0007669"/>
    <property type="project" value="EnsemblPlants"/>
</dbReference>
<dbReference type="OMA" id="FAYIIPM"/>
<dbReference type="KEGG" id="qlo:115962222"/>
<organism evidence="9 10">
    <name type="scientific">Quercus lobata</name>
    <name type="common">Valley oak</name>
    <dbReference type="NCBI Taxonomy" id="97700"/>
    <lineage>
        <taxon>Eukaryota</taxon>
        <taxon>Viridiplantae</taxon>
        <taxon>Streptophyta</taxon>
        <taxon>Embryophyta</taxon>
        <taxon>Tracheophyta</taxon>
        <taxon>Spermatophyta</taxon>
        <taxon>Magnoliopsida</taxon>
        <taxon>eudicotyledons</taxon>
        <taxon>Gunneridae</taxon>
        <taxon>Pentapetalae</taxon>
        <taxon>rosids</taxon>
        <taxon>fabids</taxon>
        <taxon>Fagales</taxon>
        <taxon>Fagaceae</taxon>
        <taxon>Quercus</taxon>
    </lineage>
</organism>
<sequence length="434" mass="46917">MGFLHTSSSFLSSPSQFHLPSLQPHSHSRRITKLHSRTFHSIFTTITTPPPQPFPQIPKLFHTSTHLLHHRSHTNMPFTLHASPHDSHSTATTTNSKLILITSSLTIALAVANRVLYKLALVPMKQYPFFLAQLTTFGYVAIYSSILYMRYRAGIVTDEMLALPKWRFMAIGALEALGVATGMAAGAMLPGPAIPILSQTFLVWQLAFSTIIGRSYSFNQIAGCLLVATGVVVAVASGSNADQMLSGVDFMWPVLMIASSAFQAGASIIKEFVFTDAVTRLKGRSLDIFVVNSLGSGFQALFVLFFLPFLSRVKGIPLGQLPSYLKSGAGCFLNFGANVPGCDGAPLLPLLYITINLAFNISVLNVVKISSAVVSSLTVMLSVPISIYILSLQLPYLPEATSLSPFFLLGSLILVSGLVIYSIPQPAKHDSRDG</sequence>